<dbReference type="Pfam" id="PF14152">
    <property type="entry name" value="YfhE"/>
    <property type="match status" value="1"/>
</dbReference>
<keyword evidence="2" id="KW-1185">Reference proteome</keyword>
<dbReference type="RefSeq" id="WP_141600798.1">
    <property type="nucleotide sequence ID" value="NZ_JARMSB010000004.1"/>
</dbReference>
<dbReference type="Proteomes" id="UP000315753">
    <property type="component" value="Unassembled WGS sequence"/>
</dbReference>
<name>A0A540V6A6_9BACL</name>
<dbReference type="EMBL" id="VIGD01000001">
    <property type="protein sequence ID" value="TQE92245.1"/>
    <property type="molecule type" value="Genomic_DNA"/>
</dbReference>
<protein>
    <submittedName>
        <fullName evidence="1">YfhE family protein</fullName>
    </submittedName>
</protein>
<accession>A0A540V6A6</accession>
<evidence type="ECO:0000313" key="1">
    <source>
        <dbReference type="EMBL" id="TQE92245.1"/>
    </source>
</evidence>
<proteinExistence type="predicted"/>
<dbReference type="OrthoDB" id="2439672at2"/>
<comment type="caution">
    <text evidence="1">The sequence shown here is derived from an EMBL/GenBank/DDBJ whole genome shotgun (WGS) entry which is preliminary data.</text>
</comment>
<organism evidence="1 2">
    <name type="scientific">Ureibacillus terrenus</name>
    <dbReference type="NCBI Taxonomy" id="118246"/>
    <lineage>
        <taxon>Bacteria</taxon>
        <taxon>Bacillati</taxon>
        <taxon>Bacillota</taxon>
        <taxon>Bacilli</taxon>
        <taxon>Bacillales</taxon>
        <taxon>Caryophanaceae</taxon>
        <taxon>Ureibacillus</taxon>
    </lineage>
</organism>
<dbReference type="InterPro" id="IPR025437">
    <property type="entry name" value="YfhE-like"/>
</dbReference>
<gene>
    <name evidence="1" type="ORF">FKZ59_00625</name>
</gene>
<dbReference type="AlphaFoldDB" id="A0A540V6A6"/>
<reference evidence="1 2" key="1">
    <citation type="submission" date="2019-06" db="EMBL/GenBank/DDBJ databases">
        <title>Genome sequence of Ureibacillus terrenus.</title>
        <authorList>
            <person name="Maclea K.S."/>
            <person name="Simoes M."/>
        </authorList>
    </citation>
    <scope>NUCLEOTIDE SEQUENCE [LARGE SCALE GENOMIC DNA]</scope>
    <source>
        <strain evidence="1 2">ATCC BAA-384</strain>
    </source>
</reference>
<evidence type="ECO:0000313" key="2">
    <source>
        <dbReference type="Proteomes" id="UP000315753"/>
    </source>
</evidence>
<sequence length="42" mass="4857">MKKPVHERLAEKNNGLTKAQEVLYKKDFKQAKETAKNIENGK</sequence>